<gene>
    <name evidence="2" type="ORF">KY227_005391</name>
</gene>
<proteinExistence type="predicted"/>
<reference evidence="2" key="1">
    <citation type="submission" date="2021-07" db="EMBL/GenBank/DDBJ databases">
        <authorList>
            <consortium name="Clinical and Environmental Microbiology Branch: Whole genome sequencing antimicrobial resistance pathogens in the healthcare setting"/>
        </authorList>
    </citation>
    <scope>NUCLEOTIDE SEQUENCE</scope>
    <source>
        <strain evidence="2">2021DK-00049</strain>
    </source>
</reference>
<dbReference type="AlphaFoldDB" id="A0AAD2SLE7"/>
<feature type="transmembrane region" description="Helical" evidence="1">
    <location>
        <begin position="6"/>
        <end position="26"/>
    </location>
</feature>
<evidence type="ECO:0000313" key="2">
    <source>
        <dbReference type="EMBL" id="EHT9942212.1"/>
    </source>
</evidence>
<evidence type="ECO:0000256" key="1">
    <source>
        <dbReference type="SAM" id="Phobius"/>
    </source>
</evidence>
<keyword evidence="1" id="KW-0812">Transmembrane</keyword>
<keyword evidence="1" id="KW-1133">Transmembrane helix</keyword>
<dbReference type="RefSeq" id="WP_128295829.1">
    <property type="nucleotide sequence ID" value="NZ_CP070549.1"/>
</dbReference>
<protein>
    <recommendedName>
        <fullName evidence="3">DUF4760 domain-containing protein</fullName>
    </recommendedName>
</protein>
<sequence>MWATIWAGVSALASVLTLAAAVWALLRWRKQDELKAKLEFKQGIARLGYCLSRMPDKITLPEREKSKERLAELKDHMSQCTYSWLASEGLMEKYPDVVKNWEYINENINQYYWGRMDRDSIGESCAAILLQKFVFK</sequence>
<evidence type="ECO:0008006" key="3">
    <source>
        <dbReference type="Google" id="ProtNLM"/>
    </source>
</evidence>
<keyword evidence="1" id="KW-0472">Membrane</keyword>
<organism evidence="2">
    <name type="scientific">Citrobacter freundii</name>
    <dbReference type="NCBI Taxonomy" id="546"/>
    <lineage>
        <taxon>Bacteria</taxon>
        <taxon>Pseudomonadati</taxon>
        <taxon>Pseudomonadota</taxon>
        <taxon>Gammaproteobacteria</taxon>
        <taxon>Enterobacterales</taxon>
        <taxon>Enterobacteriaceae</taxon>
        <taxon>Citrobacter</taxon>
        <taxon>Citrobacter freundii complex</taxon>
    </lineage>
</organism>
<dbReference type="EMBL" id="ABBJDF010000054">
    <property type="protein sequence ID" value="EHT9942212.1"/>
    <property type="molecule type" value="Genomic_DNA"/>
</dbReference>
<accession>A0AAD2SLE7</accession>
<name>A0AAD2SLE7_CITFR</name>
<comment type="caution">
    <text evidence="2">The sequence shown here is derived from an EMBL/GenBank/DDBJ whole genome shotgun (WGS) entry which is preliminary data.</text>
</comment>